<organism evidence="2 3">
    <name type="scientific">Choanephora cucurbitarum</name>
    <dbReference type="NCBI Taxonomy" id="101091"/>
    <lineage>
        <taxon>Eukaryota</taxon>
        <taxon>Fungi</taxon>
        <taxon>Fungi incertae sedis</taxon>
        <taxon>Mucoromycota</taxon>
        <taxon>Mucoromycotina</taxon>
        <taxon>Mucoromycetes</taxon>
        <taxon>Mucorales</taxon>
        <taxon>Mucorineae</taxon>
        <taxon>Choanephoraceae</taxon>
        <taxon>Choanephoroideae</taxon>
        <taxon>Choanephora</taxon>
    </lineage>
</organism>
<reference evidence="2 3" key="1">
    <citation type="submission" date="2016-03" db="EMBL/GenBank/DDBJ databases">
        <title>Choanephora cucurbitarum.</title>
        <authorList>
            <person name="Min B."/>
            <person name="Park H."/>
            <person name="Park J.-H."/>
            <person name="Shin H.-D."/>
            <person name="Choi I.-G."/>
        </authorList>
    </citation>
    <scope>NUCLEOTIDE SEQUENCE [LARGE SCALE GENOMIC DNA]</scope>
    <source>
        <strain evidence="2 3">KUS-F28377</strain>
    </source>
</reference>
<sequence length="326" mass="37265">MNSTIINEPLTAKRRTSSSTSSLSSYSSSSEEEDHNTFSTFYSQKSSMDSSGDEEEVEENYNTMKPSLMHRRQMEETILEKITQQLDAEKLPGILSIIAEKHEEHVEEVEIDLAKLNYIQLEQILLYIEACFREKNGGPKVKLADFVPKPVKTKPKPKNNRQRQKRRRSSLVGAGHVVNGSSTSRLSETHGPISMSTLTQLEREEKEMASTRRRNNRRKGPKKNKSRFNKMSPPVKKLPKRKTALHKRRLLEEMIQPSLSEEEEEEDDTKEGGIIIFGNEQMDFAVKDNQTIVHTSPSTGKKPIVPAIDYKSLEDDEDDEMIDIML</sequence>
<dbReference type="Proteomes" id="UP000093000">
    <property type="component" value="Unassembled WGS sequence"/>
</dbReference>
<name>A0A1C7NL24_9FUNG</name>
<evidence type="ECO:0000256" key="1">
    <source>
        <dbReference type="SAM" id="MobiDB-lite"/>
    </source>
</evidence>
<feature type="compositionally biased region" description="Basic residues" evidence="1">
    <location>
        <begin position="151"/>
        <end position="169"/>
    </location>
</feature>
<feature type="compositionally biased region" description="Basic and acidic residues" evidence="1">
    <location>
        <begin position="201"/>
        <end position="210"/>
    </location>
</feature>
<feature type="compositionally biased region" description="Low complexity" evidence="1">
    <location>
        <begin position="17"/>
        <end position="29"/>
    </location>
</feature>
<dbReference type="AlphaFoldDB" id="A0A1C7NL24"/>
<feature type="region of interest" description="Disordered" evidence="1">
    <location>
        <begin position="146"/>
        <end position="243"/>
    </location>
</feature>
<keyword evidence="3" id="KW-1185">Reference proteome</keyword>
<dbReference type="EMBL" id="LUGH01000075">
    <property type="protein sequence ID" value="OBZ89853.1"/>
    <property type="molecule type" value="Genomic_DNA"/>
</dbReference>
<evidence type="ECO:0000313" key="2">
    <source>
        <dbReference type="EMBL" id="OBZ89853.1"/>
    </source>
</evidence>
<evidence type="ECO:0008006" key="4">
    <source>
        <dbReference type="Google" id="ProtNLM"/>
    </source>
</evidence>
<protein>
    <recommendedName>
        <fullName evidence="4">NET domain-containing protein</fullName>
    </recommendedName>
</protein>
<feature type="compositionally biased region" description="Basic residues" evidence="1">
    <location>
        <begin position="211"/>
        <end position="228"/>
    </location>
</feature>
<feature type="compositionally biased region" description="Polar residues" evidence="1">
    <location>
        <begin position="37"/>
        <end position="50"/>
    </location>
</feature>
<dbReference type="OrthoDB" id="2416617at2759"/>
<gene>
    <name evidence="2" type="ORF">A0J61_02094</name>
</gene>
<accession>A0A1C7NL24</accession>
<dbReference type="STRING" id="101091.A0A1C7NL24"/>
<evidence type="ECO:0000313" key="3">
    <source>
        <dbReference type="Proteomes" id="UP000093000"/>
    </source>
</evidence>
<proteinExistence type="predicted"/>
<dbReference type="InParanoid" id="A0A1C7NL24"/>
<comment type="caution">
    <text evidence="2">The sequence shown here is derived from an EMBL/GenBank/DDBJ whole genome shotgun (WGS) entry which is preliminary data.</text>
</comment>
<feature type="region of interest" description="Disordered" evidence="1">
    <location>
        <begin position="1"/>
        <end position="65"/>
    </location>
</feature>